<reference evidence="1" key="1">
    <citation type="submission" date="2024-09" db="EMBL/GenBank/DDBJ databases">
        <title>Black Yeasts Isolated from many extreme environments.</title>
        <authorList>
            <person name="Coleine C."/>
            <person name="Stajich J.E."/>
            <person name="Selbmann L."/>
        </authorList>
    </citation>
    <scope>NUCLEOTIDE SEQUENCE</scope>
    <source>
        <strain evidence="1">CCFEE 5737</strain>
    </source>
</reference>
<dbReference type="Proteomes" id="UP001186974">
    <property type="component" value="Unassembled WGS sequence"/>
</dbReference>
<organism evidence="1 2">
    <name type="scientific">Coniosporium uncinatum</name>
    <dbReference type="NCBI Taxonomy" id="93489"/>
    <lineage>
        <taxon>Eukaryota</taxon>
        <taxon>Fungi</taxon>
        <taxon>Dikarya</taxon>
        <taxon>Ascomycota</taxon>
        <taxon>Pezizomycotina</taxon>
        <taxon>Dothideomycetes</taxon>
        <taxon>Dothideomycetes incertae sedis</taxon>
        <taxon>Coniosporium</taxon>
    </lineage>
</organism>
<gene>
    <name evidence="1" type="ORF">LTS18_002479</name>
</gene>
<proteinExistence type="predicted"/>
<dbReference type="EMBL" id="JAWDJW010006959">
    <property type="protein sequence ID" value="KAK3063172.1"/>
    <property type="molecule type" value="Genomic_DNA"/>
</dbReference>
<protein>
    <submittedName>
        <fullName evidence="1">Uncharacterized protein</fullName>
    </submittedName>
</protein>
<sequence length="662" mass="73784">MSLDDEAEAVVDKLRDRSDLYPAQADALVMCLRRGFSLTQGPPGTRKSYTAKALFKVLLANKDKAHLGPIICVTYTNHALDQLLENLVESGIGRIIRMGQRSKSALLQGLNLNVVRETGAGGQTRTEKSKRWEYGKKLDECAKELNEHLVELAATGDAEALSTYLLSSQSHHYKELYEPDGQGQEDGWTTVQYTSGSVIQDWVLGRGASGGASGREDRPLEELLDGNLHSMSLKERQNLLAYWRSDMFDRLQNGILTALQTFNETKEKFLSVRDELDLRTLEECNVVGLTTSGLARNLPLIRRLNAKVLLCEEAAEVLESHLLTSLIPSIEHFIGIGDHKQLRPQVHSYDLSVESKQGEQYALDISLFKRLVTPSASSEAGIPFNTLRTQYRMHPSISRLIRCTLYPDILDADRVSEYPPVVGMEKRLFWMDHGHQEDPALDLTGSTSRSNSFEVEMCVLLIKHLIRQGIYQTGRDNGEIVVLTPYLKQLLMLRQALGAQFELVMEDRDVEELEDMESADGPSQPTAVRAKLSQSVRIATIDNFQGSEASVVILSLVRCNPEKKVGFLRTTNRINVGLSRAKHGMYIFGSASTAASVPMWQDVLELLVENNNVGPHLELECSRHSNSPIEVSSPDDFHRLSPEGGAAFHAIRSLLVSHEPKQ</sequence>
<evidence type="ECO:0000313" key="2">
    <source>
        <dbReference type="Proteomes" id="UP001186974"/>
    </source>
</evidence>
<accession>A0ACC3D7M1</accession>
<keyword evidence="2" id="KW-1185">Reference proteome</keyword>
<evidence type="ECO:0000313" key="1">
    <source>
        <dbReference type="EMBL" id="KAK3063172.1"/>
    </source>
</evidence>
<comment type="caution">
    <text evidence="1">The sequence shown here is derived from an EMBL/GenBank/DDBJ whole genome shotgun (WGS) entry which is preliminary data.</text>
</comment>
<name>A0ACC3D7M1_9PEZI</name>